<dbReference type="Gene3D" id="3.10.180.10">
    <property type="entry name" value="2,3-Dihydroxybiphenyl 1,2-Dioxygenase, domain 1"/>
    <property type="match status" value="1"/>
</dbReference>
<dbReference type="InterPro" id="IPR051332">
    <property type="entry name" value="Fosfomycin_Res_Enzymes"/>
</dbReference>
<dbReference type="EC" id="2.5.1.18" evidence="2"/>
<dbReference type="Proteomes" id="UP000199032">
    <property type="component" value="Unassembled WGS sequence"/>
</dbReference>
<dbReference type="InterPro" id="IPR029068">
    <property type="entry name" value="Glyas_Bleomycin-R_OHBP_Dase"/>
</dbReference>
<dbReference type="RefSeq" id="WP_090748422.1">
    <property type="nucleotide sequence ID" value="NZ_CZQA01000008.1"/>
</dbReference>
<feature type="domain" description="VOC" evidence="1">
    <location>
        <begin position="8"/>
        <end position="133"/>
    </location>
</feature>
<dbReference type="PANTHER" id="PTHR36113:SF3">
    <property type="entry name" value="SLL5075 PROTEIN"/>
    <property type="match status" value="1"/>
</dbReference>
<organism evidence="2 3">
    <name type="scientific">Candidatus Nitrospira nitrosa</name>
    <dbReference type="NCBI Taxonomy" id="1742972"/>
    <lineage>
        <taxon>Bacteria</taxon>
        <taxon>Pseudomonadati</taxon>
        <taxon>Nitrospirota</taxon>
        <taxon>Nitrospiria</taxon>
        <taxon>Nitrospirales</taxon>
        <taxon>Nitrospiraceae</taxon>
        <taxon>Nitrospira</taxon>
    </lineage>
</organism>
<dbReference type="EMBL" id="CZQA01000008">
    <property type="protein sequence ID" value="CUS35915.1"/>
    <property type="molecule type" value="Genomic_DNA"/>
</dbReference>
<dbReference type="CDD" id="cd06587">
    <property type="entry name" value="VOC"/>
    <property type="match status" value="1"/>
</dbReference>
<dbReference type="OrthoDB" id="4265398at2"/>
<keyword evidence="2" id="KW-0808">Transferase</keyword>
<proteinExistence type="predicted"/>
<dbReference type="STRING" id="1742972.COMA1_20512"/>
<protein>
    <submittedName>
        <fullName evidence="2">Putative Glutathione transferase FosA</fullName>
        <ecNumber evidence="2">2.5.1.18</ecNumber>
    </submittedName>
</protein>
<reference evidence="2 3" key="1">
    <citation type="submission" date="2015-10" db="EMBL/GenBank/DDBJ databases">
        <authorList>
            <person name="Gilbert D.G."/>
        </authorList>
    </citation>
    <scope>NUCLEOTIDE SEQUENCE [LARGE SCALE GENOMIC DNA]</scope>
    <source>
        <strain evidence="2">COMA1</strain>
    </source>
</reference>
<gene>
    <name evidence="2" type="ORF">COMA1_20512</name>
</gene>
<evidence type="ECO:0000313" key="3">
    <source>
        <dbReference type="Proteomes" id="UP000199032"/>
    </source>
</evidence>
<dbReference type="InterPro" id="IPR037523">
    <property type="entry name" value="VOC_core"/>
</dbReference>
<dbReference type="AlphaFoldDB" id="A0A0S4LJ10"/>
<dbReference type="GO" id="GO:0004364">
    <property type="term" value="F:glutathione transferase activity"/>
    <property type="evidence" value="ECO:0007669"/>
    <property type="project" value="UniProtKB-EC"/>
</dbReference>
<dbReference type="InterPro" id="IPR004360">
    <property type="entry name" value="Glyas_Fos-R_dOase_dom"/>
</dbReference>
<evidence type="ECO:0000313" key="2">
    <source>
        <dbReference type="EMBL" id="CUS35915.1"/>
    </source>
</evidence>
<dbReference type="Pfam" id="PF00903">
    <property type="entry name" value="Glyoxalase"/>
    <property type="match status" value="1"/>
</dbReference>
<dbReference type="PROSITE" id="PS51819">
    <property type="entry name" value="VOC"/>
    <property type="match status" value="1"/>
</dbReference>
<sequence>MTAPLHRGLRHLALRVIDLPRSRRFYEQLLGMKVVWEPDPENVYFSSGVDNLALHQISKRELESYDPSKTQLLDHMGVILDSPQAVDQMYREIVPSIESLGGRITKEPKQHRDGSYSFYFSDPDGNMIQALYEPTISVLEWMKGKT</sequence>
<name>A0A0S4LJ10_9BACT</name>
<evidence type="ECO:0000259" key="1">
    <source>
        <dbReference type="PROSITE" id="PS51819"/>
    </source>
</evidence>
<keyword evidence="3" id="KW-1185">Reference proteome</keyword>
<accession>A0A0S4LJ10</accession>
<dbReference type="SUPFAM" id="SSF54593">
    <property type="entry name" value="Glyoxalase/Bleomycin resistance protein/Dihydroxybiphenyl dioxygenase"/>
    <property type="match status" value="1"/>
</dbReference>
<dbReference type="PANTHER" id="PTHR36113">
    <property type="entry name" value="LYASE, PUTATIVE-RELATED-RELATED"/>
    <property type="match status" value="1"/>
</dbReference>